<evidence type="ECO:0000313" key="2">
    <source>
        <dbReference type="EMBL" id="PYD81412.1"/>
    </source>
</evidence>
<dbReference type="OrthoDB" id="8446915at2"/>
<reference evidence="2 3" key="1">
    <citation type="submission" date="2017-07" db="EMBL/GenBank/DDBJ databases">
        <title>A draft genome sequence of Komagataeibacter oboediens LMG 18849.</title>
        <authorList>
            <person name="Skraban J."/>
            <person name="Cleenwerck I."/>
            <person name="Vandamme P."/>
            <person name="Trcek J."/>
        </authorList>
    </citation>
    <scope>NUCLEOTIDE SEQUENCE [LARGE SCALE GENOMIC DNA]</scope>
    <source>
        <strain evidence="2 3">LMG 18849</strain>
    </source>
</reference>
<feature type="domain" description="Phage neck terminator protein gp12-like" evidence="1">
    <location>
        <begin position="37"/>
        <end position="178"/>
    </location>
</feature>
<sequence>MTANDSSTGGYLVPSGYEDAGQDIDLDLVFQPAVAALTGIDPTLVRPRWQRLPPKQPEPHIDWCALSVTDIAADTNAITTFSEALSGGVERHETLTVLCSFYGPNSALRASDLRDGLMLSQNRSALLAAGIAFKRADTIRRIPELTNRRFINRADISLTFRRHSRRTYPILSVLSSSGSIMADGGGGNITTEPFDTENGQ</sequence>
<evidence type="ECO:0000259" key="1">
    <source>
        <dbReference type="Pfam" id="PF23961"/>
    </source>
</evidence>
<name>A0A318QVM9_9PROT</name>
<dbReference type="RefSeq" id="WP_110507420.1">
    <property type="nucleotide sequence ID" value="NZ_NKTX01000032.1"/>
</dbReference>
<dbReference type="Proteomes" id="UP000247417">
    <property type="component" value="Unassembled WGS sequence"/>
</dbReference>
<dbReference type="STRING" id="940286.GCA_000227565_01399"/>
<comment type="caution">
    <text evidence="2">The sequence shown here is derived from an EMBL/GenBank/DDBJ whole genome shotgun (WGS) entry which is preliminary data.</text>
</comment>
<dbReference type="EMBL" id="NKTX01000032">
    <property type="protein sequence ID" value="PYD81412.1"/>
    <property type="molecule type" value="Genomic_DNA"/>
</dbReference>
<dbReference type="AlphaFoldDB" id="A0A318QVM9"/>
<dbReference type="InterPro" id="IPR057087">
    <property type="entry name" value="Gp12-like"/>
</dbReference>
<dbReference type="Pfam" id="PF23961">
    <property type="entry name" value="Phage_tail_terminator_9"/>
    <property type="match status" value="1"/>
</dbReference>
<evidence type="ECO:0000313" key="3">
    <source>
        <dbReference type="Proteomes" id="UP000247417"/>
    </source>
</evidence>
<gene>
    <name evidence="2" type="ORF">CFR80_11900</name>
</gene>
<accession>A0A318QVM9</accession>
<protein>
    <recommendedName>
        <fullName evidence="1">Phage neck terminator protein gp12-like domain-containing protein</fullName>
    </recommendedName>
</protein>
<proteinExistence type="predicted"/>
<organism evidence="2 3">
    <name type="scientific">Komagataeibacter oboediens</name>
    <dbReference type="NCBI Taxonomy" id="65958"/>
    <lineage>
        <taxon>Bacteria</taxon>
        <taxon>Pseudomonadati</taxon>
        <taxon>Pseudomonadota</taxon>
        <taxon>Alphaproteobacteria</taxon>
        <taxon>Acetobacterales</taxon>
        <taxon>Acetobacteraceae</taxon>
        <taxon>Komagataeibacter</taxon>
    </lineage>
</organism>